<feature type="non-terminal residue" evidence="2">
    <location>
        <position position="684"/>
    </location>
</feature>
<feature type="region of interest" description="Disordered" evidence="1">
    <location>
        <begin position="16"/>
        <end position="38"/>
    </location>
</feature>
<dbReference type="EMBL" id="PEDP01002000">
    <property type="protein sequence ID" value="POS82999.1"/>
    <property type="molecule type" value="Genomic_DNA"/>
</dbReference>
<comment type="caution">
    <text evidence="2">The sequence shown here is derived from an EMBL/GenBank/DDBJ whole genome shotgun (WGS) entry which is preliminary data.</text>
</comment>
<keyword evidence="3" id="KW-1185">Reference proteome</keyword>
<dbReference type="Proteomes" id="UP000237438">
    <property type="component" value="Unassembled WGS sequence"/>
</dbReference>
<dbReference type="SUPFAM" id="SSF56219">
    <property type="entry name" value="DNase I-like"/>
    <property type="match status" value="1"/>
</dbReference>
<feature type="region of interest" description="Disordered" evidence="1">
    <location>
        <begin position="530"/>
        <end position="549"/>
    </location>
</feature>
<protein>
    <recommendedName>
        <fullName evidence="4">Endonuclease/exonuclease/phosphatase domain-containing protein</fullName>
    </recommendedName>
</protein>
<evidence type="ECO:0000256" key="1">
    <source>
        <dbReference type="SAM" id="MobiDB-lite"/>
    </source>
</evidence>
<dbReference type="OrthoDB" id="4869984at2759"/>
<evidence type="ECO:0008006" key="4">
    <source>
        <dbReference type="Google" id="ProtNLM"/>
    </source>
</evidence>
<evidence type="ECO:0000313" key="2">
    <source>
        <dbReference type="EMBL" id="POS82999.1"/>
    </source>
</evidence>
<dbReference type="InterPro" id="IPR036691">
    <property type="entry name" value="Endo/exonu/phosph_ase_sf"/>
</dbReference>
<name>A0A2S4PLT0_9PEZI</name>
<proteinExistence type="predicted"/>
<dbReference type="AlphaFoldDB" id="A0A2S4PLT0"/>
<feature type="region of interest" description="Disordered" evidence="1">
    <location>
        <begin position="105"/>
        <end position="141"/>
    </location>
</feature>
<reference evidence="2 3" key="1">
    <citation type="submission" date="2017-10" db="EMBL/GenBank/DDBJ databases">
        <title>Development of genomic resources for the powdery mildew, Erysiphe pulchra.</title>
        <authorList>
            <person name="Wadl P.A."/>
            <person name="Mack B.M."/>
            <person name="Moore G."/>
            <person name="Beltz S.B."/>
        </authorList>
    </citation>
    <scope>NUCLEOTIDE SEQUENCE [LARGE SCALE GENOMIC DNA]</scope>
    <source>
        <strain evidence="2">Cflorida</strain>
    </source>
</reference>
<gene>
    <name evidence="2" type="ORF">EPUL_003800</name>
</gene>
<evidence type="ECO:0000313" key="3">
    <source>
        <dbReference type="Proteomes" id="UP000237438"/>
    </source>
</evidence>
<organism evidence="2 3">
    <name type="scientific">Erysiphe pulchra</name>
    <dbReference type="NCBI Taxonomy" id="225359"/>
    <lineage>
        <taxon>Eukaryota</taxon>
        <taxon>Fungi</taxon>
        <taxon>Dikarya</taxon>
        <taxon>Ascomycota</taxon>
        <taxon>Pezizomycotina</taxon>
        <taxon>Leotiomycetes</taxon>
        <taxon>Erysiphales</taxon>
        <taxon>Erysiphaceae</taxon>
        <taxon>Erysiphe</taxon>
    </lineage>
</organism>
<dbReference type="STRING" id="225359.A0A2S4PLT0"/>
<feature type="compositionally biased region" description="Basic and acidic residues" evidence="1">
    <location>
        <begin position="21"/>
        <end position="36"/>
    </location>
</feature>
<sequence>MSNTIIDGRQILKPVAPSKRPITERPTSDSSGKSDSRNAFFPKELADIIAIRQRRERAWHARLLICTTIISSIDSALANFQDEIEKEEDVAFKAYLRQAIANFAATDSSPSPPRVPVHTRPNKGGGNSNGKGKDKDKISTKKAAVATPKIILSQGSNLGSSKEVELLRIIPSSDISLVTVARKGQKKARVTHNSHVASGIKVVQKLSKEDKSASIISDKRLFFRLSLEHEWLKLSPAGIRVVKVEKLLISPSPIGKIKPVNSGFALSPCNAEVREAILKAGNGFFLSGAKLETATNWVPVLIPTVPSFIREEQGEVEVSSSMLSNEIERVCSMQPGYMAIFSKAPRCGFRVFDESRIVRPFKKQQPLEFCKRCNGHHPAKNCSRAPSCGNCGSTNHATDICMAATKCQNCGGAHRSDSRDREYQAVLRARAAEENAVSIENMNAELTSSQLQENTKTTDNIQASHVEDSTSDARRRGENIQDIALARGCELKTDVLLIQELWWSDRTKIHPFYDLHLPCGGDNVRPRAATYSRKDSKRLTSKQRHPQSPTGDYCWVEFNAIGDFNSVYWAWQPSANSYYGQGEEIERWAEEYNLTCLIVGESTHRARNTLDLAFTNISETMAWVGTEECMTRDYLPTCGYVPNHKASSSSLPTLKGKFEVSKANLPQFSRLLSQLLPVGTQQIQ</sequence>
<accession>A0A2S4PLT0</accession>